<dbReference type="Pfam" id="PF11666">
    <property type="entry name" value="DUF2933"/>
    <property type="match status" value="1"/>
</dbReference>
<accession>A0ABS0Y3H4</accession>
<keyword evidence="3" id="KW-1185">Reference proteome</keyword>
<organism evidence="2 3">
    <name type="scientific">Microvirga splendida</name>
    <dbReference type="NCBI Taxonomy" id="2795727"/>
    <lineage>
        <taxon>Bacteria</taxon>
        <taxon>Pseudomonadati</taxon>
        <taxon>Pseudomonadota</taxon>
        <taxon>Alphaproteobacteria</taxon>
        <taxon>Hyphomicrobiales</taxon>
        <taxon>Methylobacteriaceae</taxon>
        <taxon>Microvirga</taxon>
    </lineage>
</organism>
<protein>
    <submittedName>
        <fullName evidence="2">DUF2933 domain-containing protein</fullName>
    </submittedName>
</protein>
<name>A0ABS0Y3H4_9HYPH</name>
<dbReference type="RefSeq" id="WP_199050084.1">
    <property type="nucleotide sequence ID" value="NZ_JAELXT010000017.1"/>
</dbReference>
<reference evidence="3" key="1">
    <citation type="submission" date="2020-12" db="EMBL/GenBank/DDBJ databases">
        <title>Hymenobacter sp.</title>
        <authorList>
            <person name="Kim M.K."/>
        </authorList>
    </citation>
    <scope>NUCLEOTIDE SEQUENCE [LARGE SCALE GENOMIC DNA]</scope>
    <source>
        <strain evidence="3">BT325</strain>
    </source>
</reference>
<proteinExistence type="predicted"/>
<comment type="caution">
    <text evidence="2">The sequence shown here is derived from an EMBL/GenBank/DDBJ whole genome shotgun (WGS) entry which is preliminary data.</text>
</comment>
<sequence length="78" mass="8447">MNTTPNASPVPQKTWRTLLVGTPLGWVITLALAALGVYLFMAHTGHVLAALPYLLLLACPLMHLFMHGGHGHRHGGRE</sequence>
<feature type="transmembrane region" description="Helical" evidence="1">
    <location>
        <begin position="47"/>
        <end position="66"/>
    </location>
</feature>
<dbReference type="EMBL" id="JAELXT010000017">
    <property type="protein sequence ID" value="MBJ6126861.1"/>
    <property type="molecule type" value="Genomic_DNA"/>
</dbReference>
<keyword evidence="1" id="KW-1133">Transmembrane helix</keyword>
<feature type="transmembrane region" description="Helical" evidence="1">
    <location>
        <begin position="18"/>
        <end position="41"/>
    </location>
</feature>
<dbReference type="Proteomes" id="UP000620670">
    <property type="component" value="Unassembled WGS sequence"/>
</dbReference>
<keyword evidence="1" id="KW-0472">Membrane</keyword>
<gene>
    <name evidence="2" type="ORF">JAO75_15740</name>
</gene>
<evidence type="ECO:0000313" key="3">
    <source>
        <dbReference type="Proteomes" id="UP000620670"/>
    </source>
</evidence>
<keyword evidence="1" id="KW-0812">Transmembrane</keyword>
<evidence type="ECO:0000313" key="2">
    <source>
        <dbReference type="EMBL" id="MBJ6126861.1"/>
    </source>
</evidence>
<dbReference type="InterPro" id="IPR021682">
    <property type="entry name" value="DUF2933"/>
</dbReference>
<evidence type="ECO:0000256" key="1">
    <source>
        <dbReference type="SAM" id="Phobius"/>
    </source>
</evidence>